<feature type="transmembrane region" description="Helical" evidence="1">
    <location>
        <begin position="52"/>
        <end position="69"/>
    </location>
</feature>
<evidence type="ECO:0000259" key="2">
    <source>
        <dbReference type="SMART" id="SM00014"/>
    </source>
</evidence>
<dbReference type="HOGENOM" id="CLU_072573_10_0_0"/>
<reference evidence="3 4" key="1">
    <citation type="journal article" date="2015" name="Genome Announc.">
        <title>Genome Sequence of a Sulfate-Reducing Thermophilic Bacterium, Thermodesulfobacterium commune DSM 2178T (Phylum Thermodesulfobacteria).</title>
        <authorList>
            <person name="Bhatnagar S."/>
            <person name="Badger J.H."/>
            <person name="Madupu R."/>
            <person name="Khouri H.M."/>
            <person name="O'Connor E.M."/>
            <person name="Robb F.T."/>
            <person name="Ward N.L."/>
            <person name="Eisen J.A."/>
        </authorList>
    </citation>
    <scope>NUCLEOTIDE SEQUENCE [LARGE SCALE GENOMIC DNA]</scope>
    <source>
        <strain evidence="3 4">DSM 2178</strain>
    </source>
</reference>
<proteinExistence type="predicted"/>
<keyword evidence="1" id="KW-0472">Membrane</keyword>
<dbReference type="OrthoDB" id="9801622at2"/>
<dbReference type="PaxDb" id="289377-HL41_03510"/>
<dbReference type="RefSeq" id="WP_038060391.1">
    <property type="nucleotide sequence ID" value="NZ_CP008796.1"/>
</dbReference>
<keyword evidence="4" id="KW-1185">Reference proteome</keyword>
<feature type="domain" description="Phosphatidic acid phosphatase type 2/haloperoxidase" evidence="2">
    <location>
        <begin position="63"/>
        <end position="179"/>
    </location>
</feature>
<dbReference type="SUPFAM" id="SSF48317">
    <property type="entry name" value="Acid phosphatase/Vanadium-dependent haloperoxidase"/>
    <property type="match status" value="1"/>
</dbReference>
<evidence type="ECO:0000313" key="3">
    <source>
        <dbReference type="EMBL" id="AIH03919.1"/>
    </source>
</evidence>
<dbReference type="Gene3D" id="1.20.144.10">
    <property type="entry name" value="Phosphatidic acid phosphatase type 2/haloperoxidase"/>
    <property type="match status" value="1"/>
</dbReference>
<protein>
    <recommendedName>
        <fullName evidence="2">Phosphatidic acid phosphatase type 2/haloperoxidase domain-containing protein</fullName>
    </recommendedName>
</protein>
<dbReference type="Proteomes" id="UP000028481">
    <property type="component" value="Chromosome"/>
</dbReference>
<dbReference type="AlphaFoldDB" id="A0A075WRH6"/>
<dbReference type="InterPro" id="IPR000326">
    <property type="entry name" value="PAP2/HPO"/>
</dbReference>
<feature type="transmembrane region" description="Helical" evidence="1">
    <location>
        <begin position="168"/>
        <end position="186"/>
    </location>
</feature>
<accession>A0A075WRH6</accession>
<dbReference type="SMART" id="SM00014">
    <property type="entry name" value="acidPPc"/>
    <property type="match status" value="1"/>
</dbReference>
<dbReference type="PANTHER" id="PTHR14969:SF13">
    <property type="entry name" value="AT30094P"/>
    <property type="match status" value="1"/>
</dbReference>
<feature type="transmembrane region" description="Helical" evidence="1">
    <location>
        <begin position="138"/>
        <end position="156"/>
    </location>
</feature>
<evidence type="ECO:0000256" key="1">
    <source>
        <dbReference type="SAM" id="Phobius"/>
    </source>
</evidence>
<evidence type="ECO:0000313" key="4">
    <source>
        <dbReference type="Proteomes" id="UP000028481"/>
    </source>
</evidence>
<keyword evidence="1" id="KW-0812">Transmembrane</keyword>
<dbReference type="EMBL" id="CP008796">
    <property type="protein sequence ID" value="AIH03919.1"/>
    <property type="molecule type" value="Genomic_DNA"/>
</dbReference>
<feature type="transmembrane region" description="Helical" evidence="1">
    <location>
        <begin position="21"/>
        <end position="46"/>
    </location>
</feature>
<dbReference type="Pfam" id="PF01569">
    <property type="entry name" value="PAP2"/>
    <property type="match status" value="1"/>
</dbReference>
<dbReference type="KEGG" id="tcm:HL41_03510"/>
<dbReference type="InterPro" id="IPR036938">
    <property type="entry name" value="PAP2/HPO_sf"/>
</dbReference>
<gene>
    <name evidence="3" type="ORF">HL41_03510</name>
</gene>
<organism evidence="3 4">
    <name type="scientific">Thermodesulfobacterium commune DSM 2178</name>
    <dbReference type="NCBI Taxonomy" id="289377"/>
    <lineage>
        <taxon>Bacteria</taxon>
        <taxon>Pseudomonadati</taxon>
        <taxon>Thermodesulfobacteriota</taxon>
        <taxon>Thermodesulfobacteria</taxon>
        <taxon>Thermodesulfobacteriales</taxon>
        <taxon>Thermodesulfobacteriaceae</taxon>
        <taxon>Thermodesulfobacterium</taxon>
    </lineage>
</organism>
<dbReference type="STRING" id="289377.HL41_03510"/>
<name>A0A075WRH6_9BACT</name>
<dbReference type="PANTHER" id="PTHR14969">
    <property type="entry name" value="SPHINGOSINE-1-PHOSPHATE PHOSPHOHYDROLASE"/>
    <property type="match status" value="1"/>
</dbReference>
<dbReference type="GO" id="GO:0042392">
    <property type="term" value="F:sphingosine-1-phosphate phosphatase activity"/>
    <property type="evidence" value="ECO:0007669"/>
    <property type="project" value="TreeGrafter"/>
</dbReference>
<sequence>MFLCELDLKLFYVINQFRHRLLDLTLPYFSHPDLIYVFFVTSGWLILKKKTLLQSLIIWIFLILGYVWVDFSCAKILKPYFQRPRPFVSQENLYYYSDQKHRYLNQPLKKETSYSFPSNHASNVSFASIYLSLFYPPFAWGWILFMLLVGWSRIYLGHHYPFDVLSGFFWGGFWGWTFYLLVKTLLKKLRHEKKLSA</sequence>
<keyword evidence="1" id="KW-1133">Transmembrane helix</keyword>
<dbReference type="eggNOG" id="COG0671">
    <property type="taxonomic scope" value="Bacteria"/>
</dbReference>